<accession>E8RPS0</accession>
<dbReference type="KEGG" id="aex:Astex_0350"/>
<keyword evidence="1" id="KW-0812">Transmembrane</keyword>
<dbReference type="AlphaFoldDB" id="E8RPS0"/>
<evidence type="ECO:0000313" key="3">
    <source>
        <dbReference type="Proteomes" id="UP000001492"/>
    </source>
</evidence>
<dbReference type="OrthoDB" id="7171333at2"/>
<evidence type="ECO:0000313" key="2">
    <source>
        <dbReference type="EMBL" id="ADU12047.1"/>
    </source>
</evidence>
<keyword evidence="3" id="KW-1185">Reference proteome</keyword>
<keyword evidence="1" id="KW-1133">Transmembrane helix</keyword>
<feature type="transmembrane region" description="Helical" evidence="1">
    <location>
        <begin position="467"/>
        <end position="490"/>
    </location>
</feature>
<evidence type="ECO:0000256" key="1">
    <source>
        <dbReference type="SAM" id="Phobius"/>
    </source>
</evidence>
<protein>
    <submittedName>
        <fullName evidence="2">Uncharacterized protein</fullName>
    </submittedName>
</protein>
<organism evidence="2 3">
    <name type="scientific">Asticcacaulis excentricus (strain ATCC 15261 / DSM 4724 / KCTC 12464 / NCIMB 9791 / VKM B-1370 / CB 48)</name>
    <dbReference type="NCBI Taxonomy" id="573065"/>
    <lineage>
        <taxon>Bacteria</taxon>
        <taxon>Pseudomonadati</taxon>
        <taxon>Pseudomonadota</taxon>
        <taxon>Alphaproteobacteria</taxon>
        <taxon>Caulobacterales</taxon>
        <taxon>Caulobacteraceae</taxon>
        <taxon>Asticcacaulis</taxon>
    </lineage>
</organism>
<dbReference type="Proteomes" id="UP000001492">
    <property type="component" value="Chromosome 1"/>
</dbReference>
<name>E8RPS0_ASTEC</name>
<keyword evidence="1" id="KW-0472">Membrane</keyword>
<gene>
    <name evidence="2" type="ordered locus">Astex_0350</name>
</gene>
<proteinExistence type="predicted"/>
<reference evidence="3" key="1">
    <citation type="submission" date="2010-12" db="EMBL/GenBank/DDBJ databases">
        <title>Complete sequence of chromosome 1 of Asticcacaulis excentricus CB 48.</title>
        <authorList>
            <consortium name="US DOE Joint Genome Institute"/>
            <person name="Lucas S."/>
            <person name="Copeland A."/>
            <person name="Lapidus A."/>
            <person name="Cheng J.-F."/>
            <person name="Bruce D."/>
            <person name="Goodwin L."/>
            <person name="Pitluck S."/>
            <person name="Teshima H."/>
            <person name="Davenport K."/>
            <person name="Detter J.C."/>
            <person name="Han C."/>
            <person name="Tapia R."/>
            <person name="Land M."/>
            <person name="Hauser L."/>
            <person name="Jeffries C."/>
            <person name="Kyrpides N."/>
            <person name="Ivanova N."/>
            <person name="Ovchinnikova G."/>
            <person name="Brun Y.V."/>
            <person name="Woyke T."/>
        </authorList>
    </citation>
    <scope>NUCLEOTIDE SEQUENCE [LARGE SCALE GENOMIC DNA]</scope>
    <source>
        <strain evidence="3">ATCC 15261 / DSM 4724 / KCTC 12464 / NCIMB 9791 / VKM B-1370 / CB 48</strain>
    </source>
</reference>
<dbReference type="EMBL" id="CP002395">
    <property type="protein sequence ID" value="ADU12047.1"/>
    <property type="molecule type" value="Genomic_DNA"/>
</dbReference>
<dbReference type="HOGENOM" id="CLU_544751_0_0_5"/>
<dbReference type="RefSeq" id="WP_013477881.1">
    <property type="nucleotide sequence ID" value="NC_014816.1"/>
</dbReference>
<sequence>MRNSVKIGDESIRILMHALGAVMISDALKDPLVIAEIEVWLNNWIAKDYSCEGLKSKFMSAPEQHAIRLDQPWEGQQTYTWRGKEYFYPYLPPFDLIREGDSAALKLVPNFKMITPLEDWRDPFHEARQRYISKTGRDAFSWPHDVWPNGMWLPGLMSNTRGADYAVYGDDEIHHSSSEDCLFISPVKAAPNAKFNKCVFVGGLTVTGGATQGNIFEASDCVARTLSLRGVVIDQFTFGGKIIYPTAVTAEASSIVRFNAVGAGLSTIPLSGLFSLLHDLSLDDFVKSGKFDKQFNNLIKTVDAFCAIYLKEKDDPDNEKRHHHAKIEYAFSKLRSRFDRESLDYLSSRMHNYELRCREKNDRYSSLERTVSCGYRLFSGYGNSIGRPLMLLLSLWGLCAAVYTTAFNFARGSRLQIHDATWPKGIADGLSYSAGRIAPFIPWDNRVDYPPKSLEVSMRLMDGSLGLIVHLTSLGQTTLSALALFCLALACKRRFKVSDK</sequence>